<dbReference type="Pfam" id="PF00069">
    <property type="entry name" value="Pkinase"/>
    <property type="match status" value="1"/>
</dbReference>
<evidence type="ECO:0000256" key="1">
    <source>
        <dbReference type="ARBA" id="ARBA00022679"/>
    </source>
</evidence>
<keyword evidence="3 13" id="KW-0418">Kinase</keyword>
<comment type="catalytic activity">
    <reaction evidence="9">
        <text>L-tyrosyl-[protein] + ATP = O-phospho-L-tyrosyl-[protein] + ADP + H(+)</text>
        <dbReference type="Rhea" id="RHEA:10596"/>
        <dbReference type="Rhea" id="RHEA-COMP:10136"/>
        <dbReference type="Rhea" id="RHEA-COMP:20101"/>
        <dbReference type="ChEBI" id="CHEBI:15378"/>
        <dbReference type="ChEBI" id="CHEBI:30616"/>
        <dbReference type="ChEBI" id="CHEBI:46858"/>
        <dbReference type="ChEBI" id="CHEBI:61978"/>
        <dbReference type="ChEBI" id="CHEBI:456216"/>
        <dbReference type="EC" id="2.7.12.2"/>
    </reaction>
</comment>
<dbReference type="OrthoDB" id="10252354at2759"/>
<reference evidence="13 14" key="1">
    <citation type="journal article" date="2017" name="Genome Biol. Evol.">
        <title>Phytophthora megakarya and P. palmivora, closely related causal agents of cacao black pod rot, underwent increases in genome sizes and gene numbers by different mechanisms.</title>
        <authorList>
            <person name="Ali S.S."/>
            <person name="Shao J."/>
            <person name="Lary D.J."/>
            <person name="Kronmiller B."/>
            <person name="Shen D."/>
            <person name="Strem M.D."/>
            <person name="Amoako-Attah I."/>
            <person name="Akrofi A.Y."/>
            <person name="Begoude B.A."/>
            <person name="Ten Hoopen G.M."/>
            <person name="Coulibaly K."/>
            <person name="Kebe B.I."/>
            <person name="Melnick R.L."/>
            <person name="Guiltinan M.J."/>
            <person name="Tyler B.M."/>
            <person name="Meinhardt L.W."/>
            <person name="Bailey B.A."/>
        </authorList>
    </citation>
    <scope>NUCLEOTIDE SEQUENCE [LARGE SCALE GENOMIC DNA]</scope>
    <source>
        <strain evidence="14">sbr112.9</strain>
    </source>
</reference>
<evidence type="ECO:0000256" key="7">
    <source>
        <dbReference type="ARBA" id="ARBA00049014"/>
    </source>
</evidence>
<dbReference type="Proteomes" id="UP000237271">
    <property type="component" value="Unassembled WGS sequence"/>
</dbReference>
<feature type="non-terminal residue" evidence="13">
    <location>
        <position position="767"/>
    </location>
</feature>
<gene>
    <name evidence="13" type="ORF">PHPALM_7837</name>
</gene>
<dbReference type="PROSITE" id="PS50011">
    <property type="entry name" value="PROTEIN_KINASE_DOM"/>
    <property type="match status" value="1"/>
</dbReference>
<dbReference type="PANTHER" id="PTHR48013:SF9">
    <property type="entry name" value="DUAL SPECIFICITY MITOGEN-ACTIVATED PROTEIN KINASE KINASE 5"/>
    <property type="match status" value="1"/>
</dbReference>
<dbReference type="PROSITE" id="PS00107">
    <property type="entry name" value="PROTEIN_KINASE_ATP"/>
    <property type="match status" value="1"/>
</dbReference>
<evidence type="ECO:0000256" key="3">
    <source>
        <dbReference type="ARBA" id="ARBA00022777"/>
    </source>
</evidence>
<evidence type="ECO:0000256" key="9">
    <source>
        <dbReference type="ARBA" id="ARBA00051693"/>
    </source>
</evidence>
<organism evidence="13 14">
    <name type="scientific">Phytophthora palmivora</name>
    <dbReference type="NCBI Taxonomy" id="4796"/>
    <lineage>
        <taxon>Eukaryota</taxon>
        <taxon>Sar</taxon>
        <taxon>Stramenopiles</taxon>
        <taxon>Oomycota</taxon>
        <taxon>Peronosporomycetes</taxon>
        <taxon>Peronosporales</taxon>
        <taxon>Peronosporaceae</taxon>
        <taxon>Phytophthora</taxon>
    </lineage>
</organism>
<feature type="region of interest" description="Disordered" evidence="11">
    <location>
        <begin position="1"/>
        <end position="44"/>
    </location>
</feature>
<accession>A0A2P4YBB5</accession>
<evidence type="ECO:0000256" key="10">
    <source>
        <dbReference type="PROSITE-ProRule" id="PRU10141"/>
    </source>
</evidence>
<evidence type="ECO:0000313" key="13">
    <source>
        <dbReference type="EMBL" id="POM75104.1"/>
    </source>
</evidence>
<evidence type="ECO:0000256" key="11">
    <source>
        <dbReference type="SAM" id="MobiDB-lite"/>
    </source>
</evidence>
<evidence type="ECO:0000313" key="14">
    <source>
        <dbReference type="Proteomes" id="UP000237271"/>
    </source>
</evidence>
<feature type="domain" description="Protein kinase" evidence="12">
    <location>
        <begin position="442"/>
        <end position="723"/>
    </location>
</feature>
<keyword evidence="13" id="KW-0723">Serine/threonine-protein kinase</keyword>
<dbReference type="GO" id="GO:0004674">
    <property type="term" value="F:protein serine/threonine kinase activity"/>
    <property type="evidence" value="ECO:0007669"/>
    <property type="project" value="UniProtKB-KW"/>
</dbReference>
<feature type="binding site" evidence="10">
    <location>
        <position position="471"/>
    </location>
    <ligand>
        <name>ATP</name>
        <dbReference type="ChEBI" id="CHEBI:30616"/>
    </ligand>
</feature>
<sequence length="767" mass="84612">MAEHRKKNRHVSKPAAARETSPPASTGSSVSSTSHRRDLLDGSIEEVSRKTLMERFRKRGRVESANYEQRTRTNHEERDRAVANTTLQSNSSSFASTTPMVFRTGRAPHHGTFLVHKSNITRPQSAPNLTEQVSDDEVITRIFPDICPRELRIAEVKSWECPWMDQEFTVSESETVLTLPHNGELLSQTETEKASTAESSRASVDASLPAPIPVSNNGFHRNKIDMVDTTAKELDTEISSLTNQLSLEDKPSQPLSPPKNSNYPASAGTPPPVAIPQRSTPQWKTVESAKKTPGSRVGKRPQLRLKLEDMPTPQQAEERAQRAATRLIAKRDAMEAAAIAAAAASGSNTPANGPSAAQQVMMKLNFSSGSESDPHSPSGTVHWLFWIPFSNVVYDLVAEGERHSAGSAYSPNHGMFTTRNVAISEAGISSPDAACLHLQENLERVKEVGRGASGVVYKAIHIPTLKVVAVKDVPVYGRGQRRQMVRELHALYSNLVPMANNESPIPQHPVAGKSSSKPKAKPSPYIVSFYDAFVDRPKNSICMVMEFMCTGSLQDIVLRGGCQNEKVLARLATGVLHGLAHIHNKRMVHRDIKPHNLLTNRQGEVKISDFGLARTLNDNFTTTKTFVGTLLYMAPERIGGGDYSYPADVWSFGLALISVALGRYPLPTQDGFFGLVDSVANEQCLKLPPEAYSEECRSFIDQCLTIDPDERPSAETLLQHPFIHKYTAEETLAEWTSFIDKVHLCEEHSSELESLSDAVYRHMYEHS</sequence>
<dbReference type="AlphaFoldDB" id="A0A2P4YBB5"/>
<evidence type="ECO:0000256" key="2">
    <source>
        <dbReference type="ARBA" id="ARBA00022741"/>
    </source>
</evidence>
<feature type="region of interest" description="Disordered" evidence="11">
    <location>
        <begin position="181"/>
        <end position="220"/>
    </location>
</feature>
<feature type="region of interest" description="Disordered" evidence="11">
    <location>
        <begin position="242"/>
        <end position="300"/>
    </location>
</feature>
<comment type="catalytic activity">
    <reaction evidence="8">
        <text>L-threonyl-[protein] + ATP = O-phospho-L-threonyl-[protein] + ADP + H(+)</text>
        <dbReference type="Rhea" id="RHEA:46608"/>
        <dbReference type="Rhea" id="RHEA-COMP:11060"/>
        <dbReference type="Rhea" id="RHEA-COMP:11605"/>
        <dbReference type="ChEBI" id="CHEBI:15378"/>
        <dbReference type="ChEBI" id="CHEBI:30013"/>
        <dbReference type="ChEBI" id="CHEBI:30616"/>
        <dbReference type="ChEBI" id="CHEBI:61977"/>
        <dbReference type="ChEBI" id="CHEBI:456216"/>
        <dbReference type="EC" id="2.7.12.2"/>
    </reaction>
</comment>
<proteinExistence type="inferred from homology"/>
<comment type="similarity">
    <text evidence="5">Belongs to the protein kinase superfamily. STE Ser/Thr protein kinase family. MAP kinase kinase subfamily.</text>
</comment>
<dbReference type="PROSITE" id="PS00108">
    <property type="entry name" value="PROTEIN_KINASE_ST"/>
    <property type="match status" value="1"/>
</dbReference>
<feature type="compositionally biased region" description="Basic residues" evidence="11">
    <location>
        <begin position="1"/>
        <end position="12"/>
    </location>
</feature>
<feature type="compositionally biased region" description="Low complexity" evidence="11">
    <location>
        <begin position="20"/>
        <end position="33"/>
    </location>
</feature>
<evidence type="ECO:0000256" key="4">
    <source>
        <dbReference type="ARBA" id="ARBA00022840"/>
    </source>
</evidence>
<feature type="compositionally biased region" description="Basic and acidic residues" evidence="11">
    <location>
        <begin position="35"/>
        <end position="44"/>
    </location>
</feature>
<dbReference type="InterPro" id="IPR000719">
    <property type="entry name" value="Prot_kinase_dom"/>
</dbReference>
<evidence type="ECO:0000256" key="8">
    <source>
        <dbReference type="ARBA" id="ARBA00049299"/>
    </source>
</evidence>
<dbReference type="SMART" id="SM00220">
    <property type="entry name" value="S_TKc"/>
    <property type="match status" value="1"/>
</dbReference>
<comment type="catalytic activity">
    <reaction evidence="7">
        <text>L-seryl-[protein] + ATP = O-phospho-L-seryl-[protein] + ADP + H(+)</text>
        <dbReference type="Rhea" id="RHEA:17989"/>
        <dbReference type="Rhea" id="RHEA-COMP:9863"/>
        <dbReference type="Rhea" id="RHEA-COMP:11604"/>
        <dbReference type="ChEBI" id="CHEBI:15378"/>
        <dbReference type="ChEBI" id="CHEBI:29999"/>
        <dbReference type="ChEBI" id="CHEBI:30616"/>
        <dbReference type="ChEBI" id="CHEBI:83421"/>
        <dbReference type="ChEBI" id="CHEBI:456216"/>
        <dbReference type="EC" id="2.7.12.2"/>
    </reaction>
</comment>
<protein>
    <recommendedName>
        <fullName evidence="6">mitogen-activated protein kinase kinase</fullName>
        <ecNumber evidence="6">2.7.12.2</ecNumber>
    </recommendedName>
</protein>
<dbReference type="EMBL" id="NCKW01004052">
    <property type="protein sequence ID" value="POM75104.1"/>
    <property type="molecule type" value="Genomic_DNA"/>
</dbReference>
<keyword evidence="2 10" id="KW-0547">Nucleotide-binding</keyword>
<dbReference type="GO" id="GO:0004708">
    <property type="term" value="F:MAP kinase kinase activity"/>
    <property type="evidence" value="ECO:0007669"/>
    <property type="project" value="UniProtKB-EC"/>
</dbReference>
<dbReference type="Gene3D" id="1.10.510.10">
    <property type="entry name" value="Transferase(Phosphotransferase) domain 1"/>
    <property type="match status" value="1"/>
</dbReference>
<comment type="caution">
    <text evidence="13">The sequence shown here is derived from an EMBL/GenBank/DDBJ whole genome shotgun (WGS) entry which is preliminary data.</text>
</comment>
<dbReference type="SUPFAM" id="SSF56112">
    <property type="entry name" value="Protein kinase-like (PK-like)"/>
    <property type="match status" value="1"/>
</dbReference>
<evidence type="ECO:0000256" key="5">
    <source>
        <dbReference type="ARBA" id="ARBA00038035"/>
    </source>
</evidence>
<dbReference type="InterPro" id="IPR017441">
    <property type="entry name" value="Protein_kinase_ATP_BS"/>
</dbReference>
<evidence type="ECO:0000259" key="12">
    <source>
        <dbReference type="PROSITE" id="PS50011"/>
    </source>
</evidence>
<dbReference type="PANTHER" id="PTHR48013">
    <property type="entry name" value="DUAL SPECIFICITY MITOGEN-ACTIVATED PROTEIN KINASE KINASE 5-RELATED"/>
    <property type="match status" value="1"/>
</dbReference>
<dbReference type="InterPro" id="IPR011009">
    <property type="entry name" value="Kinase-like_dom_sf"/>
</dbReference>
<keyword evidence="1" id="KW-0808">Transferase</keyword>
<name>A0A2P4YBB5_9STRA</name>
<dbReference type="GO" id="GO:0005524">
    <property type="term" value="F:ATP binding"/>
    <property type="evidence" value="ECO:0007669"/>
    <property type="project" value="UniProtKB-UniRule"/>
</dbReference>
<dbReference type="Gene3D" id="3.30.200.20">
    <property type="entry name" value="Phosphorylase Kinase, domain 1"/>
    <property type="match status" value="1"/>
</dbReference>
<keyword evidence="4 10" id="KW-0067">ATP-binding</keyword>
<dbReference type="InterPro" id="IPR008271">
    <property type="entry name" value="Ser/Thr_kinase_AS"/>
</dbReference>
<keyword evidence="14" id="KW-1185">Reference proteome</keyword>
<evidence type="ECO:0000256" key="6">
    <source>
        <dbReference type="ARBA" id="ARBA00038999"/>
    </source>
</evidence>
<dbReference type="EC" id="2.7.12.2" evidence="6"/>